<dbReference type="EMBL" id="QFFM01000012">
    <property type="protein sequence ID" value="PWG65582.1"/>
    <property type="molecule type" value="Genomic_DNA"/>
</dbReference>
<keyword evidence="3" id="KW-1185">Reference proteome</keyword>
<comment type="caution">
    <text evidence="2">The sequence shown here is derived from an EMBL/GenBank/DDBJ whole genome shotgun (WGS) entry which is preliminary data.</text>
</comment>
<proteinExistence type="predicted"/>
<evidence type="ECO:0000313" key="2">
    <source>
        <dbReference type="EMBL" id="PWG65582.1"/>
    </source>
</evidence>
<dbReference type="AlphaFoldDB" id="A0A2U2N901"/>
<sequence>MEQPLYQNPDDTGSFGWAVLGFFLPIVGFILWIIWHSKRPDDARMAGEGALVGVVVAMVLFFIYCVYVFLTLAAGSAAYNGGNLNV</sequence>
<organism evidence="2 3">
    <name type="scientific">Bifidobacterium callitrichidarum</name>
    <dbReference type="NCBI Taxonomy" id="2052941"/>
    <lineage>
        <taxon>Bacteria</taxon>
        <taxon>Bacillati</taxon>
        <taxon>Actinomycetota</taxon>
        <taxon>Actinomycetes</taxon>
        <taxon>Bifidobacteriales</taxon>
        <taxon>Bifidobacteriaceae</taxon>
        <taxon>Bifidobacterium</taxon>
    </lineage>
</organism>
<accession>A0A2U2N901</accession>
<keyword evidence="1" id="KW-0472">Membrane</keyword>
<evidence type="ECO:0008006" key="4">
    <source>
        <dbReference type="Google" id="ProtNLM"/>
    </source>
</evidence>
<feature type="transmembrane region" description="Helical" evidence="1">
    <location>
        <begin position="15"/>
        <end position="35"/>
    </location>
</feature>
<evidence type="ECO:0000313" key="3">
    <source>
        <dbReference type="Proteomes" id="UP000245876"/>
    </source>
</evidence>
<gene>
    <name evidence="2" type="ORF">DF196_06505</name>
</gene>
<keyword evidence="1" id="KW-1133">Transmembrane helix</keyword>
<feature type="transmembrane region" description="Helical" evidence="1">
    <location>
        <begin position="47"/>
        <end position="70"/>
    </location>
</feature>
<reference evidence="2 3" key="1">
    <citation type="journal article" date="2018" name="Int. J. Syst. Evol. Microbiol.">
        <title>Bifidobacterium callitrichidarum sp. nov. from the faeces of the emperor tamarin (Saguinus imperator).</title>
        <authorList>
            <person name="Modesto M."/>
            <person name="Michelini S."/>
            <person name="Sansosti M.C."/>
            <person name="De Filippo C."/>
            <person name="Cavalieri D."/>
            <person name="Qvirist L."/>
            <person name="Andlid T."/>
            <person name="Spiezio C."/>
            <person name="Sandri C."/>
            <person name="Pascarelli S."/>
            <person name="Sgorbati B."/>
            <person name="Mattarelli P."/>
        </authorList>
    </citation>
    <scope>NUCLEOTIDE SEQUENCE [LARGE SCALE GENOMIC DNA]</scope>
    <source>
        <strain evidence="2 3">TRI 5</strain>
    </source>
</reference>
<keyword evidence="1" id="KW-0812">Transmembrane</keyword>
<evidence type="ECO:0000256" key="1">
    <source>
        <dbReference type="SAM" id="Phobius"/>
    </source>
</evidence>
<protein>
    <recommendedName>
        <fullName evidence="4">DUF4190 domain-containing protein</fullName>
    </recommendedName>
</protein>
<dbReference type="Proteomes" id="UP000245876">
    <property type="component" value="Unassembled WGS sequence"/>
</dbReference>
<name>A0A2U2N901_9BIFI</name>